<evidence type="ECO:0000313" key="2">
    <source>
        <dbReference type="Proteomes" id="UP000193309"/>
    </source>
</evidence>
<dbReference type="InterPro" id="IPR035948">
    <property type="entry name" value="YwqG-like_sf"/>
</dbReference>
<dbReference type="SUPFAM" id="SSF103032">
    <property type="entry name" value="Hypothetical protein YwqG"/>
    <property type="match status" value="1"/>
</dbReference>
<dbReference type="PANTHER" id="PTHR36436">
    <property type="entry name" value="SLL5081 PROTEIN"/>
    <property type="match status" value="1"/>
</dbReference>
<name>A0A1X7I9H1_9CORY</name>
<dbReference type="STRING" id="1610489.SAMN06295981_0573"/>
<sequence length="239" mass="26914">MAMFPTKDALARSLTTAALPAALTDLARPAALLRPEAGLPQRVGESRFGGHPDLPPHLDWPWIPRYDIRMPFLAQINLADVRGMSGLDLPRSGHLYFFYDTEGQPWGYEDFHKEGFRLLYARDHGLVPREAPAGTHVLPAHRLLPEAVLSMPGSWQGDERYSGWHYRAPDTDGVHHLGGHPVPIQGPVEGFGRVLLAEFTSGGKGQWQWGDHGRLYVTISRTALRQRRWRDARLELQCY</sequence>
<evidence type="ECO:0008006" key="3">
    <source>
        <dbReference type="Google" id="ProtNLM"/>
    </source>
</evidence>
<keyword evidence="2" id="KW-1185">Reference proteome</keyword>
<reference evidence="2" key="1">
    <citation type="submission" date="2017-04" db="EMBL/GenBank/DDBJ databases">
        <authorList>
            <person name="Varghese N."/>
            <person name="Submissions S."/>
        </authorList>
    </citation>
    <scope>NUCLEOTIDE SEQUENCE [LARGE SCALE GENOMIC DNA]</scope>
    <source>
        <strain evidence="2">VDS</strain>
    </source>
</reference>
<protein>
    <recommendedName>
        <fullName evidence="3">DUF1963 domain-containing protein</fullName>
    </recommendedName>
</protein>
<organism evidence="1 2">
    <name type="scientific">Corynebacterium pollutisoli</name>
    <dbReference type="NCBI Taxonomy" id="1610489"/>
    <lineage>
        <taxon>Bacteria</taxon>
        <taxon>Bacillati</taxon>
        <taxon>Actinomycetota</taxon>
        <taxon>Actinomycetes</taxon>
        <taxon>Mycobacteriales</taxon>
        <taxon>Corynebacteriaceae</taxon>
        <taxon>Corynebacterium</taxon>
    </lineage>
</organism>
<dbReference type="AlphaFoldDB" id="A0A1X7I9H1"/>
<evidence type="ECO:0000313" key="1">
    <source>
        <dbReference type="EMBL" id="SMG11235.1"/>
    </source>
</evidence>
<accession>A0A1X7I9H1</accession>
<dbReference type="Gene3D" id="2.30.320.10">
    <property type="entry name" value="YwqG-like"/>
    <property type="match status" value="1"/>
</dbReference>
<gene>
    <name evidence="1" type="ORF">SAMN06295981_0573</name>
</gene>
<dbReference type="Proteomes" id="UP000193309">
    <property type="component" value="Unassembled WGS sequence"/>
</dbReference>
<dbReference type="InterPro" id="IPR015315">
    <property type="entry name" value="DUF1963"/>
</dbReference>
<proteinExistence type="predicted"/>
<dbReference type="EMBL" id="FXAR01000001">
    <property type="protein sequence ID" value="SMG11235.1"/>
    <property type="molecule type" value="Genomic_DNA"/>
</dbReference>
<dbReference type="Pfam" id="PF09234">
    <property type="entry name" value="DUF1963"/>
    <property type="match status" value="1"/>
</dbReference>
<dbReference type="PANTHER" id="PTHR36436:SF6">
    <property type="entry name" value="SLL5081 PROTEIN"/>
    <property type="match status" value="1"/>
</dbReference>